<dbReference type="RefSeq" id="WP_169507056.1">
    <property type="nucleotide sequence ID" value="NZ_CP051860.2"/>
</dbReference>
<proteinExistence type="predicted"/>
<dbReference type="EMBL" id="CP052842">
    <property type="protein sequence ID" value="QJP86551.1"/>
    <property type="molecule type" value="Genomic_DNA"/>
</dbReference>
<gene>
    <name evidence="1" type="ORF">HIR78_11130</name>
</gene>
<organism evidence="1">
    <name type="scientific">Bacillus subtilis (strain 168)</name>
    <dbReference type="NCBI Taxonomy" id="224308"/>
    <lineage>
        <taxon>Bacteria</taxon>
        <taxon>Bacillati</taxon>
        <taxon>Bacillota</taxon>
        <taxon>Bacilli</taxon>
        <taxon>Bacillales</taxon>
        <taxon>Bacillaceae</taxon>
        <taxon>Bacillus</taxon>
    </lineage>
</organism>
<protein>
    <submittedName>
        <fullName evidence="1">Uncharacterized protein</fullName>
    </submittedName>
</protein>
<sequence>MTHYKYICRTGCGHTTIIDKFYKRQRAFCGICGTRSTMEYMGEVELKEGSLDLELSIEKIKHYSKQLERLASFNAADGEEILKDKLFEIDQISTDINELCKTIL</sequence>
<evidence type="ECO:0000313" key="1">
    <source>
        <dbReference type="EMBL" id="QJP86551.1"/>
    </source>
</evidence>
<reference evidence="1" key="1">
    <citation type="submission" date="2020-04" db="EMBL/GenBank/DDBJ databases">
        <title>Phage recombination drives evolution of spore-forming Bacilli.</title>
        <authorList>
            <person name="Dragos A."/>
            <person name="Kovacs A.T."/>
        </authorList>
    </citation>
    <scope>NUCLEOTIDE SEQUENCE</scope>
    <source>
        <strain evidence="1">168</strain>
    </source>
</reference>
<accession>A0A6M3Z6M1</accession>
<name>A0A6M3Z6M1_BACSU</name>
<dbReference type="AlphaFoldDB" id="A0A6M3Z6M1"/>